<accession>M7XEW9</accession>
<dbReference type="GO" id="GO:0008381">
    <property type="term" value="F:mechanosensitive monoatomic ion channel activity"/>
    <property type="evidence" value="ECO:0007669"/>
    <property type="project" value="UniProtKB-ARBA"/>
</dbReference>
<dbReference type="Proteomes" id="UP000010953">
    <property type="component" value="Unassembled WGS sequence"/>
</dbReference>
<keyword evidence="3 5" id="KW-1133">Transmembrane helix</keyword>
<dbReference type="eggNOG" id="COG0668">
    <property type="taxonomic scope" value="Bacteria"/>
</dbReference>
<feature type="transmembrane region" description="Helical" evidence="5">
    <location>
        <begin position="118"/>
        <end position="136"/>
    </location>
</feature>
<evidence type="ECO:0000256" key="2">
    <source>
        <dbReference type="ARBA" id="ARBA00022692"/>
    </source>
</evidence>
<keyword evidence="4 5" id="KW-0472">Membrane</keyword>
<dbReference type="GO" id="GO:0016020">
    <property type="term" value="C:membrane"/>
    <property type="evidence" value="ECO:0007669"/>
    <property type="project" value="UniProtKB-SubCell"/>
</dbReference>
<feature type="domain" description="Mechanosensitive ion channel MscS" evidence="6">
    <location>
        <begin position="159"/>
        <end position="234"/>
    </location>
</feature>
<gene>
    <name evidence="7" type="ORF">C943_00375</name>
</gene>
<dbReference type="STRING" id="1239962.C943_00375"/>
<sequence length="361" mass="42152">MARIGFDSWKNTGEIQNGKKWNVLFLLTVKYEITALGFYFLPAAFDNPSPGLSLERSNQIMDNWVEYLNDIIAYDIRWNIYKTILIVLVLWVIKKGAYRLIGNRPDEDIRRVYHWRKSIQYTLVFIGLLLVGNIWISNFQSITTFLGLLSAGIAIALKDIFVNIAGWVFILWRKPFDVGDRIQIGEYKGDVVDLRLFQFSLLEVGNWVDAEQSTGRIIHVPNGMVFSFPQANYSQGFEYIWNEQQLYVSLDSDHRRAQVVLKEIMHELLQGDFKQIELELKKAHKEHFITFSQYTPTVYTKILDRGIQLSLRYLCHPRKRRYFEHQITEAILDRFKSEPTIRIVYPITSVILEQSGGNNGK</sequence>
<evidence type="ECO:0000256" key="4">
    <source>
        <dbReference type="ARBA" id="ARBA00023136"/>
    </source>
</evidence>
<dbReference type="AlphaFoldDB" id="M7XEW9"/>
<evidence type="ECO:0000256" key="3">
    <source>
        <dbReference type="ARBA" id="ARBA00022989"/>
    </source>
</evidence>
<evidence type="ECO:0000256" key="5">
    <source>
        <dbReference type="SAM" id="Phobius"/>
    </source>
</evidence>
<dbReference type="InterPro" id="IPR006685">
    <property type="entry name" value="MscS_channel_2nd"/>
</dbReference>
<organism evidence="7 8">
    <name type="scientific">Mariniradius saccharolyticus AK6</name>
    <dbReference type="NCBI Taxonomy" id="1239962"/>
    <lineage>
        <taxon>Bacteria</taxon>
        <taxon>Pseudomonadati</taxon>
        <taxon>Bacteroidota</taxon>
        <taxon>Cytophagia</taxon>
        <taxon>Cytophagales</taxon>
        <taxon>Cyclobacteriaceae</taxon>
        <taxon>Mariniradius</taxon>
    </lineage>
</organism>
<dbReference type="InParanoid" id="M7XEW9"/>
<feature type="transmembrane region" description="Helical" evidence="5">
    <location>
        <begin position="21"/>
        <end position="41"/>
    </location>
</feature>
<dbReference type="Pfam" id="PF00924">
    <property type="entry name" value="MS_channel_2nd"/>
    <property type="match status" value="1"/>
</dbReference>
<feature type="transmembrane region" description="Helical" evidence="5">
    <location>
        <begin position="148"/>
        <end position="172"/>
    </location>
</feature>
<feature type="transmembrane region" description="Helical" evidence="5">
    <location>
        <begin position="78"/>
        <end position="97"/>
    </location>
</feature>
<dbReference type="SUPFAM" id="SSF50182">
    <property type="entry name" value="Sm-like ribonucleoproteins"/>
    <property type="match status" value="1"/>
</dbReference>
<dbReference type="InterPro" id="IPR010920">
    <property type="entry name" value="LSM_dom_sf"/>
</dbReference>
<dbReference type="Gene3D" id="1.10.287.1260">
    <property type="match status" value="1"/>
</dbReference>
<evidence type="ECO:0000313" key="8">
    <source>
        <dbReference type="Proteomes" id="UP000010953"/>
    </source>
</evidence>
<comment type="subcellular location">
    <subcellularLocation>
        <location evidence="1">Membrane</location>
    </subcellularLocation>
</comment>
<dbReference type="InterPro" id="IPR023408">
    <property type="entry name" value="MscS_beta-dom_sf"/>
</dbReference>
<dbReference type="PANTHER" id="PTHR30566">
    <property type="entry name" value="YNAI-RELATED MECHANOSENSITIVE ION CHANNEL"/>
    <property type="match status" value="1"/>
</dbReference>
<dbReference type="Gene3D" id="3.30.70.100">
    <property type="match status" value="1"/>
</dbReference>
<dbReference type="PANTHER" id="PTHR30566:SF5">
    <property type="entry name" value="MECHANOSENSITIVE ION CHANNEL PROTEIN 1, MITOCHONDRIAL-RELATED"/>
    <property type="match status" value="1"/>
</dbReference>
<comment type="caution">
    <text evidence="7">The sequence shown here is derived from an EMBL/GenBank/DDBJ whole genome shotgun (WGS) entry which is preliminary data.</text>
</comment>
<proteinExistence type="predicted"/>
<dbReference type="Gene3D" id="2.30.30.60">
    <property type="match status" value="1"/>
</dbReference>
<reference evidence="7" key="1">
    <citation type="submission" date="2013-01" db="EMBL/GenBank/DDBJ databases">
        <title>Genome assembly of Mariniradius saccharolyticus AK6.</title>
        <authorList>
            <person name="Vaidya B."/>
            <person name="Khatri I."/>
            <person name="Tanuku N.R.S."/>
            <person name="Subramanian S."/>
            <person name="Pinnaka A."/>
        </authorList>
    </citation>
    <scope>NUCLEOTIDE SEQUENCE [LARGE SCALE GENOMIC DNA]</scope>
    <source>
        <strain evidence="7">AK6</strain>
    </source>
</reference>
<keyword evidence="2 5" id="KW-0812">Transmembrane</keyword>
<evidence type="ECO:0000256" key="1">
    <source>
        <dbReference type="ARBA" id="ARBA00004370"/>
    </source>
</evidence>
<dbReference type="EMBL" id="AMZY02000010">
    <property type="protein sequence ID" value="EMS33098.1"/>
    <property type="molecule type" value="Genomic_DNA"/>
</dbReference>
<keyword evidence="8" id="KW-1185">Reference proteome</keyword>
<evidence type="ECO:0000313" key="7">
    <source>
        <dbReference type="EMBL" id="EMS33098.1"/>
    </source>
</evidence>
<evidence type="ECO:0000259" key="6">
    <source>
        <dbReference type="Pfam" id="PF00924"/>
    </source>
</evidence>
<name>M7XEW9_9BACT</name>
<protein>
    <submittedName>
        <fullName evidence="7">MscS Mechanosensitive ion channel</fullName>
    </submittedName>
</protein>